<gene>
    <name evidence="1" type="ORF">TGEB3V08_LOCUS3358</name>
</gene>
<dbReference type="AlphaFoldDB" id="A0A7R9JTY9"/>
<protein>
    <submittedName>
        <fullName evidence="1">Uncharacterized protein</fullName>
    </submittedName>
</protein>
<evidence type="ECO:0000313" key="1">
    <source>
        <dbReference type="EMBL" id="CAD7589399.1"/>
    </source>
</evidence>
<sequence length="177" mass="19396">MFCRRGAHRLLDSDLASSLLVSKSEGGSLKREIRRLQQSVSRKRTVRGQVRGDGEISIDSWLSSEKKVFVHSMASEESSRKLDTVECLPPLLSSATGGGPPSLLDPGCCGYTSLFNFVLIPLLTSIVKAALPAVCICQDSVREELGRWQVKTGVLMAPEYKHVLFLSKDWCADGSRV</sequence>
<name>A0A7R9JTY9_TIMGE</name>
<accession>A0A7R9JTY9</accession>
<dbReference type="EMBL" id="OE840059">
    <property type="protein sequence ID" value="CAD7589399.1"/>
    <property type="molecule type" value="Genomic_DNA"/>
</dbReference>
<proteinExistence type="predicted"/>
<organism evidence="1">
    <name type="scientific">Timema genevievae</name>
    <name type="common">Walking stick</name>
    <dbReference type="NCBI Taxonomy" id="629358"/>
    <lineage>
        <taxon>Eukaryota</taxon>
        <taxon>Metazoa</taxon>
        <taxon>Ecdysozoa</taxon>
        <taxon>Arthropoda</taxon>
        <taxon>Hexapoda</taxon>
        <taxon>Insecta</taxon>
        <taxon>Pterygota</taxon>
        <taxon>Neoptera</taxon>
        <taxon>Polyneoptera</taxon>
        <taxon>Phasmatodea</taxon>
        <taxon>Timematodea</taxon>
        <taxon>Timematoidea</taxon>
        <taxon>Timematidae</taxon>
        <taxon>Timema</taxon>
    </lineage>
</organism>
<reference evidence="1" key="1">
    <citation type="submission" date="2020-11" db="EMBL/GenBank/DDBJ databases">
        <authorList>
            <person name="Tran Van P."/>
        </authorList>
    </citation>
    <scope>NUCLEOTIDE SEQUENCE</scope>
</reference>